<dbReference type="EMBL" id="DNAN01000255">
    <property type="protein sequence ID" value="HAW75541.1"/>
    <property type="molecule type" value="Genomic_DNA"/>
</dbReference>
<gene>
    <name evidence="1" type="ORF">DCW74_07385</name>
</gene>
<proteinExistence type="predicted"/>
<dbReference type="Proteomes" id="UP000263517">
    <property type="component" value="Unassembled WGS sequence"/>
</dbReference>
<evidence type="ECO:0000313" key="2">
    <source>
        <dbReference type="Proteomes" id="UP000263517"/>
    </source>
</evidence>
<protein>
    <submittedName>
        <fullName evidence="1">Uncharacterized protein</fullName>
    </submittedName>
</protein>
<evidence type="ECO:0000313" key="1">
    <source>
        <dbReference type="EMBL" id="HAW75541.1"/>
    </source>
</evidence>
<name>A0A350P2M4_9ALTE</name>
<reference evidence="1 2" key="1">
    <citation type="journal article" date="2018" name="Nat. Biotechnol.">
        <title>A standardized bacterial taxonomy based on genome phylogeny substantially revises the tree of life.</title>
        <authorList>
            <person name="Parks D.H."/>
            <person name="Chuvochina M."/>
            <person name="Waite D.W."/>
            <person name="Rinke C."/>
            <person name="Skarshewski A."/>
            <person name="Chaumeil P.A."/>
            <person name="Hugenholtz P."/>
        </authorList>
    </citation>
    <scope>NUCLEOTIDE SEQUENCE [LARGE SCALE GENOMIC DNA]</scope>
    <source>
        <strain evidence="1">UBA11978</strain>
    </source>
</reference>
<organism evidence="1 2">
    <name type="scientific">Alteromonas australica</name>
    <dbReference type="NCBI Taxonomy" id="589873"/>
    <lineage>
        <taxon>Bacteria</taxon>
        <taxon>Pseudomonadati</taxon>
        <taxon>Pseudomonadota</taxon>
        <taxon>Gammaproteobacteria</taxon>
        <taxon>Alteromonadales</taxon>
        <taxon>Alteromonadaceae</taxon>
        <taxon>Alteromonas/Salinimonas group</taxon>
        <taxon>Alteromonas</taxon>
    </lineage>
</organism>
<sequence length="71" mass="7831">MKEYKPGEDKEVYAKCIGIARSVDNFSCSIVGDQILLKAGDPIRATTMDTALFFKMDANEIINMLNKGATQ</sequence>
<dbReference type="AlphaFoldDB" id="A0A350P2M4"/>
<accession>A0A350P2M4</accession>
<comment type="caution">
    <text evidence="1">The sequence shown here is derived from an EMBL/GenBank/DDBJ whole genome shotgun (WGS) entry which is preliminary data.</text>
</comment>